<dbReference type="SUPFAM" id="SSF82861">
    <property type="entry name" value="Mechanosensitive channel protein MscS (YggB), transmembrane region"/>
    <property type="match status" value="1"/>
</dbReference>
<dbReference type="Pfam" id="PF00924">
    <property type="entry name" value="MS_channel_2nd"/>
    <property type="match status" value="1"/>
</dbReference>
<dbReference type="InterPro" id="IPR045275">
    <property type="entry name" value="MscS_archaea/bacteria_type"/>
</dbReference>
<feature type="transmembrane region" description="Helical" evidence="6">
    <location>
        <begin position="43"/>
        <end position="60"/>
    </location>
</feature>
<feature type="transmembrane region" description="Helical" evidence="6">
    <location>
        <begin position="118"/>
        <end position="142"/>
    </location>
</feature>
<feature type="transmembrane region" description="Helical" evidence="6">
    <location>
        <begin position="91"/>
        <end position="112"/>
    </location>
</feature>
<dbReference type="EMBL" id="HBEO01024305">
    <property type="protein sequence ID" value="CAD8494918.1"/>
    <property type="molecule type" value="Transcribed_RNA"/>
</dbReference>
<dbReference type="SUPFAM" id="SSF50182">
    <property type="entry name" value="Sm-like ribonucleoproteins"/>
    <property type="match status" value="1"/>
</dbReference>
<evidence type="ECO:0000256" key="5">
    <source>
        <dbReference type="ARBA" id="ARBA00023136"/>
    </source>
</evidence>
<dbReference type="Gene3D" id="2.30.30.60">
    <property type="match status" value="1"/>
</dbReference>
<dbReference type="InterPro" id="IPR010920">
    <property type="entry name" value="LSM_dom_sf"/>
</dbReference>
<protein>
    <recommendedName>
        <fullName evidence="7">Mechanosensitive ion channel MscS domain-containing protein</fullName>
    </recommendedName>
</protein>
<accession>A0A7S0EU12</accession>
<dbReference type="Gene3D" id="1.10.287.1260">
    <property type="match status" value="1"/>
</dbReference>
<dbReference type="PANTHER" id="PTHR30221">
    <property type="entry name" value="SMALL-CONDUCTANCE MECHANOSENSITIVE CHANNEL"/>
    <property type="match status" value="1"/>
</dbReference>
<evidence type="ECO:0000256" key="1">
    <source>
        <dbReference type="ARBA" id="ARBA00004141"/>
    </source>
</evidence>
<gene>
    <name evidence="8" type="ORF">HPHI1048_LOCUS16368</name>
</gene>
<sequence length="406" mass="44846">MTDSPSKPSTLALGFLLVSTIACFLAIRIVSKGSLIPFLTQREELLLVGILTFFTGYRLSVWLADYTIYEIMSLGSDTTVALFLQRAVKYFSLAIAVSCLLGSLGININGLTAALTSFSVAIGFASQKVLSNLAAGIMLMIFRPYSVGDIVIVAGKTGIIAKTLLFETRLDTFSNVRISVPNSEIFGAVIENASRNKMRRIEIEIQTAGSADVDKTRKCLEEVVADYEYLARDYLKQESQKKFNNKRLYKMTNDSIVPQQVLGKISPLAGNATTAGKERSFITTFDSSGLISNMVFKPSRTILERIDNIKDSRISLTDYLSLANKDNDEGKSKLGMKVSLPQVVMKDLRLSGSVWECRVFVPTGQFDYFRCKLVEDIARSLVKYDVKTVARVMEENSGVCLPTFPP</sequence>
<proteinExistence type="inferred from homology"/>
<feature type="domain" description="Mechanosensitive ion channel MscS" evidence="7">
    <location>
        <begin position="129"/>
        <end position="195"/>
    </location>
</feature>
<organism evidence="8">
    <name type="scientific">Hanusia phi</name>
    <dbReference type="NCBI Taxonomy" id="3032"/>
    <lineage>
        <taxon>Eukaryota</taxon>
        <taxon>Cryptophyceae</taxon>
        <taxon>Pyrenomonadales</taxon>
        <taxon>Geminigeraceae</taxon>
        <taxon>Hanusia</taxon>
    </lineage>
</organism>
<dbReference type="PANTHER" id="PTHR30221:SF1">
    <property type="entry name" value="SMALL-CONDUCTANCE MECHANOSENSITIVE CHANNEL"/>
    <property type="match status" value="1"/>
</dbReference>
<keyword evidence="4 6" id="KW-1133">Transmembrane helix</keyword>
<reference evidence="8" key="1">
    <citation type="submission" date="2021-01" db="EMBL/GenBank/DDBJ databases">
        <authorList>
            <person name="Corre E."/>
            <person name="Pelletier E."/>
            <person name="Niang G."/>
            <person name="Scheremetjew M."/>
            <person name="Finn R."/>
            <person name="Kale V."/>
            <person name="Holt S."/>
            <person name="Cochrane G."/>
            <person name="Meng A."/>
            <person name="Brown T."/>
            <person name="Cohen L."/>
        </authorList>
    </citation>
    <scope>NUCLEOTIDE SEQUENCE</scope>
    <source>
        <strain evidence="8">CCMP325</strain>
    </source>
</reference>
<dbReference type="GO" id="GO:0008381">
    <property type="term" value="F:mechanosensitive monoatomic ion channel activity"/>
    <property type="evidence" value="ECO:0007669"/>
    <property type="project" value="InterPro"/>
</dbReference>
<dbReference type="AlphaFoldDB" id="A0A7S0EU12"/>
<keyword evidence="5 6" id="KW-0472">Membrane</keyword>
<comment type="similarity">
    <text evidence="2">Belongs to the MscS (TC 1.A.23) family.</text>
</comment>
<evidence type="ECO:0000256" key="3">
    <source>
        <dbReference type="ARBA" id="ARBA00022692"/>
    </source>
</evidence>
<dbReference type="GO" id="GO:0016020">
    <property type="term" value="C:membrane"/>
    <property type="evidence" value="ECO:0007669"/>
    <property type="project" value="UniProtKB-SubCell"/>
</dbReference>
<name>A0A7S0EU12_9CRYP</name>
<comment type="subcellular location">
    <subcellularLocation>
        <location evidence="1">Membrane</location>
        <topology evidence="1">Multi-pass membrane protein</topology>
    </subcellularLocation>
</comment>
<evidence type="ECO:0000313" key="8">
    <source>
        <dbReference type="EMBL" id="CAD8494918.1"/>
    </source>
</evidence>
<dbReference type="PROSITE" id="PS51257">
    <property type="entry name" value="PROKAR_LIPOPROTEIN"/>
    <property type="match status" value="1"/>
</dbReference>
<dbReference type="InterPro" id="IPR011014">
    <property type="entry name" value="MscS_channel_TM-2"/>
</dbReference>
<evidence type="ECO:0000256" key="6">
    <source>
        <dbReference type="SAM" id="Phobius"/>
    </source>
</evidence>
<feature type="transmembrane region" description="Helical" evidence="6">
    <location>
        <begin position="12"/>
        <end position="31"/>
    </location>
</feature>
<evidence type="ECO:0000259" key="7">
    <source>
        <dbReference type="Pfam" id="PF00924"/>
    </source>
</evidence>
<evidence type="ECO:0000256" key="4">
    <source>
        <dbReference type="ARBA" id="ARBA00022989"/>
    </source>
</evidence>
<keyword evidence="3 6" id="KW-0812">Transmembrane</keyword>
<dbReference type="InterPro" id="IPR006685">
    <property type="entry name" value="MscS_channel_2nd"/>
</dbReference>
<dbReference type="InterPro" id="IPR023408">
    <property type="entry name" value="MscS_beta-dom_sf"/>
</dbReference>
<evidence type="ECO:0000256" key="2">
    <source>
        <dbReference type="ARBA" id="ARBA00008017"/>
    </source>
</evidence>